<keyword evidence="3" id="KW-0808">Transferase</keyword>
<dbReference type="InterPro" id="IPR002376">
    <property type="entry name" value="Formyl_transf_N"/>
</dbReference>
<dbReference type="AlphaFoldDB" id="A0A1F7WI81"/>
<protein>
    <recommendedName>
        <fullName evidence="2">methionyl-tRNA formyltransferase</fullName>
        <ecNumber evidence="2">2.1.2.9</ecNumber>
    </recommendedName>
</protein>
<reference evidence="7 8" key="1">
    <citation type="journal article" date="2016" name="Nat. Commun.">
        <title>Thousands of microbial genomes shed light on interconnected biogeochemical processes in an aquifer system.</title>
        <authorList>
            <person name="Anantharaman K."/>
            <person name="Brown C.T."/>
            <person name="Hug L.A."/>
            <person name="Sharon I."/>
            <person name="Castelle C.J."/>
            <person name="Probst A.J."/>
            <person name="Thomas B.C."/>
            <person name="Singh A."/>
            <person name="Wilkins M.J."/>
            <person name="Karaoz U."/>
            <person name="Brodie E.L."/>
            <person name="Williams K.H."/>
            <person name="Hubbard S.S."/>
            <person name="Banfield J.F."/>
        </authorList>
    </citation>
    <scope>NUCLEOTIDE SEQUENCE [LARGE SCALE GENOMIC DNA]</scope>
</reference>
<dbReference type="InterPro" id="IPR044135">
    <property type="entry name" value="Met-tRNA-FMT_C"/>
</dbReference>
<sequence length="324" mass="36377">MKIVFFGTPEYVVPVVKLLNKKLKKGNETPVVAVVTQKPKPTGRKQFLAYSAVDTWAHKRGVPIYFNPLDVIENKVDAEIGVLASYGAIVPGAVINYFKYGIINIHPSLLPKFRGASPVQATLVTNSQAGATLIKIDSQLDHGPILAQFKEDTLVDDTTKTLRDRLFVRAAEVIVGLIPAYMAGKIKIKAQNHAEATTTRQIKKEDTFIPPKYLNAALQGRTLKNKWNIPFIKDCLLVPNANCLERFIRAMNPWPIAWTFVKLNPVDKEPKRLKIIKAHLKPKSVNEKRSMDFSLIIDEVQLEGKTEVSWKQFTEGYPKFAFPS</sequence>
<dbReference type="Pfam" id="PF00551">
    <property type="entry name" value="Formyl_trans_N"/>
    <property type="match status" value="1"/>
</dbReference>
<evidence type="ECO:0000259" key="6">
    <source>
        <dbReference type="Pfam" id="PF02911"/>
    </source>
</evidence>
<evidence type="ECO:0000256" key="2">
    <source>
        <dbReference type="ARBA" id="ARBA00012261"/>
    </source>
</evidence>
<dbReference type="SUPFAM" id="SSF50486">
    <property type="entry name" value="FMT C-terminal domain-like"/>
    <property type="match status" value="1"/>
</dbReference>
<accession>A0A1F7WI81</accession>
<dbReference type="GO" id="GO:0005829">
    <property type="term" value="C:cytosol"/>
    <property type="evidence" value="ECO:0007669"/>
    <property type="project" value="TreeGrafter"/>
</dbReference>
<dbReference type="GO" id="GO:0004479">
    <property type="term" value="F:methionyl-tRNA formyltransferase activity"/>
    <property type="evidence" value="ECO:0007669"/>
    <property type="project" value="UniProtKB-EC"/>
</dbReference>
<dbReference type="Proteomes" id="UP000176198">
    <property type="component" value="Unassembled WGS sequence"/>
</dbReference>
<dbReference type="Gene3D" id="3.40.50.12230">
    <property type="match status" value="1"/>
</dbReference>
<evidence type="ECO:0000259" key="5">
    <source>
        <dbReference type="Pfam" id="PF00551"/>
    </source>
</evidence>
<dbReference type="SUPFAM" id="SSF53328">
    <property type="entry name" value="Formyltransferase"/>
    <property type="match status" value="1"/>
</dbReference>
<evidence type="ECO:0000256" key="4">
    <source>
        <dbReference type="ARBA" id="ARBA00022917"/>
    </source>
</evidence>
<dbReference type="PANTHER" id="PTHR11138:SF5">
    <property type="entry name" value="METHIONYL-TRNA FORMYLTRANSFERASE, MITOCHONDRIAL"/>
    <property type="match status" value="1"/>
</dbReference>
<dbReference type="EC" id="2.1.2.9" evidence="2"/>
<dbReference type="Pfam" id="PF02911">
    <property type="entry name" value="Formyl_trans_C"/>
    <property type="match status" value="1"/>
</dbReference>
<evidence type="ECO:0000256" key="1">
    <source>
        <dbReference type="ARBA" id="ARBA00010699"/>
    </source>
</evidence>
<proteinExistence type="inferred from homology"/>
<evidence type="ECO:0000256" key="3">
    <source>
        <dbReference type="ARBA" id="ARBA00022679"/>
    </source>
</evidence>
<gene>
    <name evidence="7" type="ORF">A2115_01330</name>
</gene>
<dbReference type="PANTHER" id="PTHR11138">
    <property type="entry name" value="METHIONYL-TRNA FORMYLTRANSFERASE"/>
    <property type="match status" value="1"/>
</dbReference>
<dbReference type="InterPro" id="IPR041711">
    <property type="entry name" value="Met-tRNA-FMT_N"/>
</dbReference>
<comment type="caution">
    <text evidence="7">The sequence shown here is derived from an EMBL/GenBank/DDBJ whole genome shotgun (WGS) entry which is preliminary data.</text>
</comment>
<name>A0A1F7WI81_9BACT</name>
<organism evidence="7 8">
    <name type="scientific">Candidatus Woesebacteria bacterium GWA1_41_8</name>
    <dbReference type="NCBI Taxonomy" id="1802471"/>
    <lineage>
        <taxon>Bacteria</taxon>
        <taxon>Candidatus Woeseibacteriota</taxon>
    </lineage>
</organism>
<dbReference type="STRING" id="1802471.A2115_01330"/>
<feature type="domain" description="Formyl transferase N-terminal" evidence="5">
    <location>
        <begin position="1"/>
        <end position="173"/>
    </location>
</feature>
<evidence type="ECO:0000313" key="8">
    <source>
        <dbReference type="Proteomes" id="UP000176198"/>
    </source>
</evidence>
<keyword evidence="4" id="KW-0648">Protein biosynthesis</keyword>
<dbReference type="EMBL" id="MGFJ01000026">
    <property type="protein sequence ID" value="OGM02267.1"/>
    <property type="molecule type" value="Genomic_DNA"/>
</dbReference>
<dbReference type="CDD" id="cd08704">
    <property type="entry name" value="Met_tRNA_FMT_C"/>
    <property type="match status" value="1"/>
</dbReference>
<comment type="similarity">
    <text evidence="1">Belongs to the Fmt family.</text>
</comment>
<feature type="domain" description="Formyl transferase C-terminal" evidence="6">
    <location>
        <begin position="241"/>
        <end position="317"/>
    </location>
</feature>
<dbReference type="InterPro" id="IPR011034">
    <property type="entry name" value="Formyl_transferase-like_C_sf"/>
</dbReference>
<dbReference type="InterPro" id="IPR005793">
    <property type="entry name" value="Formyl_trans_C"/>
</dbReference>
<evidence type="ECO:0000313" key="7">
    <source>
        <dbReference type="EMBL" id="OGM02267.1"/>
    </source>
</evidence>
<dbReference type="CDD" id="cd08646">
    <property type="entry name" value="FMT_core_Met-tRNA-FMT_N"/>
    <property type="match status" value="1"/>
</dbReference>
<dbReference type="InterPro" id="IPR036477">
    <property type="entry name" value="Formyl_transf_N_sf"/>
</dbReference>